<dbReference type="Proteomes" id="UP001295684">
    <property type="component" value="Unassembled WGS sequence"/>
</dbReference>
<reference evidence="1" key="1">
    <citation type="submission" date="2023-07" db="EMBL/GenBank/DDBJ databases">
        <authorList>
            <consortium name="AG Swart"/>
            <person name="Singh M."/>
            <person name="Singh A."/>
            <person name="Seah K."/>
            <person name="Emmerich C."/>
        </authorList>
    </citation>
    <scope>NUCLEOTIDE SEQUENCE</scope>
    <source>
        <strain evidence="1">DP1</strain>
    </source>
</reference>
<keyword evidence="2" id="KW-1185">Reference proteome</keyword>
<dbReference type="EMBL" id="CAMPGE010004444">
    <property type="protein sequence ID" value="CAI2363291.1"/>
    <property type="molecule type" value="Genomic_DNA"/>
</dbReference>
<sequence>MDSKTNIALSGVFEDIWADELQILGDSESIPQIPKITKQFTNTLKDNKGKANKEDLELMVHNTHQSGCVYEKVPSKTHHIRLDYKNKCRSLKPRTHDQPQNPFFKKHENEALRRIPSTEILKSILN</sequence>
<evidence type="ECO:0000313" key="1">
    <source>
        <dbReference type="EMBL" id="CAI2363291.1"/>
    </source>
</evidence>
<evidence type="ECO:0000313" key="2">
    <source>
        <dbReference type="Proteomes" id="UP001295684"/>
    </source>
</evidence>
<comment type="caution">
    <text evidence="1">The sequence shown here is derived from an EMBL/GenBank/DDBJ whole genome shotgun (WGS) entry which is preliminary data.</text>
</comment>
<protein>
    <submittedName>
        <fullName evidence="1">Uncharacterized protein</fullName>
    </submittedName>
</protein>
<dbReference type="AlphaFoldDB" id="A0AAD1U741"/>
<proteinExistence type="predicted"/>
<accession>A0AAD1U741</accession>
<organism evidence="1 2">
    <name type="scientific">Euplotes crassus</name>
    <dbReference type="NCBI Taxonomy" id="5936"/>
    <lineage>
        <taxon>Eukaryota</taxon>
        <taxon>Sar</taxon>
        <taxon>Alveolata</taxon>
        <taxon>Ciliophora</taxon>
        <taxon>Intramacronucleata</taxon>
        <taxon>Spirotrichea</taxon>
        <taxon>Hypotrichia</taxon>
        <taxon>Euplotida</taxon>
        <taxon>Euplotidae</taxon>
        <taxon>Moneuplotes</taxon>
    </lineage>
</organism>
<name>A0AAD1U741_EUPCR</name>
<gene>
    <name evidence="1" type="ORF">ECRASSUSDP1_LOCUS4621</name>
</gene>